<dbReference type="InterPro" id="IPR002145">
    <property type="entry name" value="CopG"/>
</dbReference>
<reference evidence="2" key="1">
    <citation type="journal article" date="2014" name="Int. J. Syst. Evol. Microbiol.">
        <title>Complete genome sequence of Corynebacterium casei LMG S-19264T (=DSM 44701T), isolated from a smear-ripened cheese.</title>
        <authorList>
            <consortium name="US DOE Joint Genome Institute (JGI-PGF)"/>
            <person name="Walter F."/>
            <person name="Albersmeier A."/>
            <person name="Kalinowski J."/>
            <person name="Ruckert C."/>
        </authorList>
    </citation>
    <scope>NUCLEOTIDE SEQUENCE</scope>
    <source>
        <strain evidence="2">CGMCC 1.16134</strain>
    </source>
</reference>
<evidence type="ECO:0000259" key="1">
    <source>
        <dbReference type="Pfam" id="PF01402"/>
    </source>
</evidence>
<dbReference type="Pfam" id="PF01402">
    <property type="entry name" value="RHH_1"/>
    <property type="match status" value="1"/>
</dbReference>
<keyword evidence="3" id="KW-1185">Reference proteome</keyword>
<dbReference type="Proteomes" id="UP000637643">
    <property type="component" value="Unassembled WGS sequence"/>
</dbReference>
<dbReference type="RefSeq" id="WP_229696422.1">
    <property type="nucleotide sequence ID" value="NZ_BMKR01000040.1"/>
</dbReference>
<accession>A0A917D215</accession>
<protein>
    <recommendedName>
        <fullName evidence="1">Ribbon-helix-helix protein CopG domain-containing protein</fullName>
    </recommendedName>
</protein>
<reference evidence="2" key="2">
    <citation type="submission" date="2020-09" db="EMBL/GenBank/DDBJ databases">
        <authorList>
            <person name="Sun Q."/>
            <person name="Zhou Y."/>
        </authorList>
    </citation>
    <scope>NUCLEOTIDE SEQUENCE</scope>
    <source>
        <strain evidence="2">CGMCC 1.16134</strain>
    </source>
</reference>
<dbReference type="GO" id="GO:0006355">
    <property type="term" value="P:regulation of DNA-templated transcription"/>
    <property type="evidence" value="ECO:0007669"/>
    <property type="project" value="InterPro"/>
</dbReference>
<dbReference type="AlphaFoldDB" id="A0A917D215"/>
<feature type="domain" description="Ribbon-helix-helix protein CopG" evidence="1">
    <location>
        <begin position="19"/>
        <end position="56"/>
    </location>
</feature>
<evidence type="ECO:0000313" key="2">
    <source>
        <dbReference type="EMBL" id="GGG06125.1"/>
    </source>
</evidence>
<evidence type="ECO:0000313" key="3">
    <source>
        <dbReference type="Proteomes" id="UP000637643"/>
    </source>
</evidence>
<sequence length="112" mass="13115">MSSSRMGRPPSSNPKDKAIPVRLDEATKDILQRYCDKHNVNRAEAIRAAIHRLEEDETNYFWTPEWRQELVENEECIKNGADEIQKTTQTLLRLIHEMKMKTGSEQNETDKE</sequence>
<name>A0A917D215_9BACL</name>
<dbReference type="EMBL" id="BMKR01000040">
    <property type="protein sequence ID" value="GGG06125.1"/>
    <property type="molecule type" value="Genomic_DNA"/>
</dbReference>
<proteinExistence type="predicted"/>
<gene>
    <name evidence="2" type="ORF">GCM10010912_58450</name>
</gene>
<organism evidence="2 3">
    <name type="scientific">Paenibacillus albidus</name>
    <dbReference type="NCBI Taxonomy" id="2041023"/>
    <lineage>
        <taxon>Bacteria</taxon>
        <taxon>Bacillati</taxon>
        <taxon>Bacillota</taxon>
        <taxon>Bacilli</taxon>
        <taxon>Bacillales</taxon>
        <taxon>Paenibacillaceae</taxon>
        <taxon>Paenibacillus</taxon>
    </lineage>
</organism>
<comment type="caution">
    <text evidence="2">The sequence shown here is derived from an EMBL/GenBank/DDBJ whole genome shotgun (WGS) entry which is preliminary data.</text>
</comment>